<evidence type="ECO:0000313" key="2">
    <source>
        <dbReference type="EMBL" id="PLT27814.1"/>
    </source>
</evidence>
<proteinExistence type="predicted"/>
<evidence type="ECO:0000313" key="3">
    <source>
        <dbReference type="Proteomes" id="UP000234748"/>
    </source>
</evidence>
<dbReference type="EMBL" id="PGUY01000077">
    <property type="protein sequence ID" value="PLT27814.1"/>
    <property type="molecule type" value="Genomic_DNA"/>
</dbReference>
<dbReference type="AlphaFoldDB" id="A0A2N5M0B6"/>
<evidence type="ECO:0000256" key="1">
    <source>
        <dbReference type="SAM" id="SignalP"/>
    </source>
</evidence>
<evidence type="ECO:0008006" key="4">
    <source>
        <dbReference type="Google" id="ProtNLM"/>
    </source>
</evidence>
<feature type="signal peptide" evidence="1">
    <location>
        <begin position="1"/>
        <end position="22"/>
    </location>
</feature>
<gene>
    <name evidence="2" type="ORF">CUU66_21895</name>
</gene>
<protein>
    <recommendedName>
        <fullName evidence="4">Lipoprotein</fullName>
    </recommendedName>
</protein>
<feature type="chain" id="PRO_5039145378" description="Lipoprotein" evidence="1">
    <location>
        <begin position="23"/>
        <end position="131"/>
    </location>
</feature>
<comment type="caution">
    <text evidence="2">The sequence shown here is derived from an EMBL/GenBank/DDBJ whole genome shotgun (WGS) entry which is preliminary data.</text>
</comment>
<dbReference type="Proteomes" id="UP000234748">
    <property type="component" value="Unassembled WGS sequence"/>
</dbReference>
<sequence length="131" mass="15007">MRKYSILLVCVFLLTACGNKLNQLTRVDTQVRDVKENPGTETIITDEGELDTIRSSFKKIIWNKNSVPSMSRREDVKVSLFIRTDTDEPERINDYLIWFNGNKAELISSVQEESYGVLSDAKHLKAVLIKN</sequence>
<name>A0A2N5M0B6_9BACI</name>
<keyword evidence="3" id="KW-1185">Reference proteome</keyword>
<dbReference type="PROSITE" id="PS51257">
    <property type="entry name" value="PROKAR_LIPOPROTEIN"/>
    <property type="match status" value="1"/>
</dbReference>
<dbReference type="OrthoDB" id="2437675at2"/>
<organism evidence="2 3">
    <name type="scientific">Peribacillus deserti</name>
    <dbReference type="NCBI Taxonomy" id="673318"/>
    <lineage>
        <taxon>Bacteria</taxon>
        <taxon>Bacillati</taxon>
        <taxon>Bacillota</taxon>
        <taxon>Bacilli</taxon>
        <taxon>Bacillales</taxon>
        <taxon>Bacillaceae</taxon>
        <taxon>Peribacillus</taxon>
    </lineage>
</organism>
<dbReference type="RefSeq" id="WP_101645517.1">
    <property type="nucleotide sequence ID" value="NZ_PGUY01000077.1"/>
</dbReference>
<keyword evidence="1" id="KW-0732">Signal</keyword>
<reference evidence="2 3" key="1">
    <citation type="submission" date="2017-11" db="EMBL/GenBank/DDBJ databases">
        <title>Comparitive Functional Genomics of Dry Heat Resistant strains isolated from the Viking Spacecraft.</title>
        <authorList>
            <person name="Seuylemezian A."/>
            <person name="Cooper K."/>
            <person name="Vaishampayan P."/>
        </authorList>
    </citation>
    <scope>NUCLEOTIDE SEQUENCE [LARGE SCALE GENOMIC DNA]</scope>
    <source>
        <strain evidence="2 3">V1-29</strain>
    </source>
</reference>
<accession>A0A2N5M0B6</accession>